<dbReference type="InterPro" id="IPR001245">
    <property type="entry name" value="Ser-Thr/Tyr_kinase_cat_dom"/>
</dbReference>
<dbReference type="SUPFAM" id="SSF56112">
    <property type="entry name" value="Protein kinase-like (PK-like)"/>
    <property type="match status" value="2"/>
</dbReference>
<dbReference type="OrthoDB" id="4062651at2759"/>
<evidence type="ECO:0000313" key="3">
    <source>
        <dbReference type="Proteomes" id="UP000027195"/>
    </source>
</evidence>
<dbReference type="GO" id="GO:0004674">
    <property type="term" value="F:protein serine/threonine kinase activity"/>
    <property type="evidence" value="ECO:0007669"/>
    <property type="project" value="TreeGrafter"/>
</dbReference>
<dbReference type="STRING" id="930990.A0A067MDP8"/>
<dbReference type="EMBL" id="KL198072">
    <property type="protein sequence ID" value="KDQ10012.1"/>
    <property type="molecule type" value="Genomic_DNA"/>
</dbReference>
<dbReference type="InterPro" id="IPR051681">
    <property type="entry name" value="Ser/Thr_Kinases-Pseudokinases"/>
</dbReference>
<protein>
    <recommendedName>
        <fullName evidence="1">Protein kinase domain-containing protein</fullName>
    </recommendedName>
</protein>
<dbReference type="PANTHER" id="PTHR44329">
    <property type="entry name" value="SERINE/THREONINE-PROTEIN KINASE TNNI3K-RELATED"/>
    <property type="match status" value="1"/>
</dbReference>
<dbReference type="InterPro" id="IPR011009">
    <property type="entry name" value="Kinase-like_dom_sf"/>
</dbReference>
<feature type="domain" description="Protein kinase" evidence="1">
    <location>
        <begin position="1"/>
        <end position="193"/>
    </location>
</feature>
<accession>A0A067MDP8</accession>
<dbReference type="PROSITE" id="PS00109">
    <property type="entry name" value="PROTEIN_KINASE_TYR"/>
    <property type="match status" value="2"/>
</dbReference>
<dbReference type="PANTHER" id="PTHR44329:SF214">
    <property type="entry name" value="PROTEIN KINASE DOMAIN-CONTAINING PROTEIN"/>
    <property type="match status" value="1"/>
</dbReference>
<dbReference type="Gene3D" id="1.10.510.10">
    <property type="entry name" value="Transferase(Phosphotransferase) domain 1"/>
    <property type="match status" value="2"/>
</dbReference>
<keyword evidence="3" id="KW-1185">Reference proteome</keyword>
<dbReference type="AlphaFoldDB" id="A0A067MDP8"/>
<dbReference type="GO" id="GO:0005524">
    <property type="term" value="F:ATP binding"/>
    <property type="evidence" value="ECO:0007669"/>
    <property type="project" value="UniProtKB-KW"/>
</dbReference>
<dbReference type="PROSITE" id="PS50011">
    <property type="entry name" value="PROTEIN_KINASE_DOM"/>
    <property type="match status" value="2"/>
</dbReference>
<feature type="domain" description="Protein kinase" evidence="1">
    <location>
        <begin position="232"/>
        <end position="506"/>
    </location>
</feature>
<evidence type="ECO:0000313" key="2">
    <source>
        <dbReference type="EMBL" id="KDQ10012.1"/>
    </source>
</evidence>
<organism evidence="2 3">
    <name type="scientific">Botryobasidium botryosum (strain FD-172 SS1)</name>
    <dbReference type="NCBI Taxonomy" id="930990"/>
    <lineage>
        <taxon>Eukaryota</taxon>
        <taxon>Fungi</taxon>
        <taxon>Dikarya</taxon>
        <taxon>Basidiomycota</taxon>
        <taxon>Agaricomycotina</taxon>
        <taxon>Agaricomycetes</taxon>
        <taxon>Cantharellales</taxon>
        <taxon>Botryobasidiaceae</taxon>
        <taxon>Botryobasidium</taxon>
    </lineage>
</organism>
<name>A0A067MDP8_BOTB1</name>
<dbReference type="InterPro" id="IPR008266">
    <property type="entry name" value="Tyr_kinase_AS"/>
</dbReference>
<sequence>MGNGHAWEYIQKNPKKNHVGLVLQIAEGIKYLHDLGVVHGDLRGDNVLISREGVARIGDFGLSQKLAETPGDYSSTFYKAGNIRFMAPELLKAETFEEALRTAQTDMFAFGRVAYQLLAMRKPYAEIENDTLIPLKVMTGVVPTRVNDEEAMLRGLNDDTWDLMWNCWCNRPEERPNAAEAILRICRGGHQIHDLRQHMLSLPASDRIQCIPRLSHLYYITNFYPTDPSLDSCEVRVLDRGPLARQGSAEYWKGLFLNKYEVTMKRLHSDIPKEFSTRRLKRELGVWRGLDHPNISRFIGHYFDKSSMYLISPWMEDGHAWEYVQKNPNKNHVELLLQVAQGLEYLHTLEIVHGDLRGHNIFISHEGVACIGNFGLSRKLAENPDDSSSSWLMGESLRYMAPELLSTVTFDEVLRTTQTDMFAFGRVAYQLLAMREPYADISSNAAIIPLALNGVNPVRVYDHGATRRGLGNGMWDLMRRCWRKRPGDRPNAVGAVLHIRNVDKWVAPSSFSVLASLIFRR</sequence>
<dbReference type="InParanoid" id="A0A067MDP8"/>
<dbReference type="Proteomes" id="UP000027195">
    <property type="component" value="Unassembled WGS sequence"/>
</dbReference>
<evidence type="ECO:0000259" key="1">
    <source>
        <dbReference type="PROSITE" id="PS50011"/>
    </source>
</evidence>
<dbReference type="InterPro" id="IPR000719">
    <property type="entry name" value="Prot_kinase_dom"/>
</dbReference>
<gene>
    <name evidence="2" type="ORF">BOTBODRAFT_36635</name>
</gene>
<reference evidence="3" key="1">
    <citation type="journal article" date="2014" name="Proc. Natl. Acad. Sci. U.S.A.">
        <title>Extensive sampling of basidiomycete genomes demonstrates inadequacy of the white-rot/brown-rot paradigm for wood decay fungi.</title>
        <authorList>
            <person name="Riley R."/>
            <person name="Salamov A.A."/>
            <person name="Brown D.W."/>
            <person name="Nagy L.G."/>
            <person name="Floudas D."/>
            <person name="Held B.W."/>
            <person name="Levasseur A."/>
            <person name="Lombard V."/>
            <person name="Morin E."/>
            <person name="Otillar R."/>
            <person name="Lindquist E.A."/>
            <person name="Sun H."/>
            <person name="LaButti K.M."/>
            <person name="Schmutz J."/>
            <person name="Jabbour D."/>
            <person name="Luo H."/>
            <person name="Baker S.E."/>
            <person name="Pisabarro A.G."/>
            <person name="Walton J.D."/>
            <person name="Blanchette R.A."/>
            <person name="Henrissat B."/>
            <person name="Martin F."/>
            <person name="Cullen D."/>
            <person name="Hibbett D.S."/>
            <person name="Grigoriev I.V."/>
        </authorList>
    </citation>
    <scope>NUCLEOTIDE SEQUENCE [LARGE SCALE GENOMIC DNA]</scope>
    <source>
        <strain evidence="3">FD-172 SS1</strain>
    </source>
</reference>
<dbReference type="HOGENOM" id="CLU_522717_0_0_1"/>
<proteinExistence type="predicted"/>
<dbReference type="Pfam" id="PF07714">
    <property type="entry name" value="PK_Tyr_Ser-Thr"/>
    <property type="match status" value="2"/>
</dbReference>